<sequence>MGTITMSFEEKDEERLRRLAHEKYGSRKGSLSKVVLEGITKLEGESVKERARQNLLKKLRTGFDMGKILYKTRAELHER</sequence>
<dbReference type="AlphaFoldDB" id="A0A8T3YKK4"/>
<protein>
    <submittedName>
        <fullName evidence="1">Uncharacterized protein</fullName>
    </submittedName>
</protein>
<name>A0A8T3YKK4_9ARCH</name>
<accession>A0A8T3YKK4</accession>
<reference evidence="1" key="1">
    <citation type="submission" date="2020-07" db="EMBL/GenBank/DDBJ databases">
        <title>Huge and variable diversity of episymbiotic CPR bacteria and DPANN archaea in groundwater ecosystems.</title>
        <authorList>
            <person name="He C.Y."/>
            <person name="Keren R."/>
            <person name="Whittaker M."/>
            <person name="Farag I.F."/>
            <person name="Doudna J."/>
            <person name="Cate J.H.D."/>
            <person name="Banfield J.F."/>
        </authorList>
    </citation>
    <scope>NUCLEOTIDE SEQUENCE</scope>
    <source>
        <strain evidence="1">NC_groundwater_1296_Ag_S-0.2um_52_80</strain>
    </source>
</reference>
<gene>
    <name evidence="1" type="ORF">HY544_03615</name>
</gene>
<organism evidence="1 2">
    <name type="scientific">Candidatus Iainarchaeum sp</name>
    <dbReference type="NCBI Taxonomy" id="3101447"/>
    <lineage>
        <taxon>Archaea</taxon>
        <taxon>Candidatus Iainarchaeota</taxon>
        <taxon>Candidatus Iainarchaeia</taxon>
        <taxon>Candidatus Iainarchaeales</taxon>
        <taxon>Candidatus Iainarchaeaceae</taxon>
        <taxon>Candidatus Iainarchaeum</taxon>
    </lineage>
</organism>
<dbReference type="Proteomes" id="UP000732298">
    <property type="component" value="Unassembled WGS sequence"/>
</dbReference>
<comment type="caution">
    <text evidence="1">The sequence shown here is derived from an EMBL/GenBank/DDBJ whole genome shotgun (WGS) entry which is preliminary data.</text>
</comment>
<evidence type="ECO:0000313" key="2">
    <source>
        <dbReference type="Proteomes" id="UP000732298"/>
    </source>
</evidence>
<proteinExistence type="predicted"/>
<evidence type="ECO:0000313" key="1">
    <source>
        <dbReference type="EMBL" id="MBI4210565.1"/>
    </source>
</evidence>
<dbReference type="EMBL" id="JACQPB010000035">
    <property type="protein sequence ID" value="MBI4210565.1"/>
    <property type="molecule type" value="Genomic_DNA"/>
</dbReference>